<accession>A0A100Y8W0</accession>
<dbReference type="AlphaFoldDB" id="A0A100Y8W0"/>
<reference evidence="6 7" key="1">
    <citation type="submission" date="2015-11" db="EMBL/GenBank/DDBJ databases">
        <title>Genome-wide analysis reveals the secondary metabolome in Streptomyces kanasensis ZX01.</title>
        <authorList>
            <person name="Zhang G."/>
            <person name="Han L."/>
            <person name="Feng J."/>
            <person name="Zhang X."/>
        </authorList>
    </citation>
    <scope>NUCLEOTIDE SEQUENCE [LARGE SCALE GENOMIC DNA]</scope>
    <source>
        <strain evidence="6 7">ZX01</strain>
    </source>
</reference>
<evidence type="ECO:0000313" key="7">
    <source>
        <dbReference type="Proteomes" id="UP000054011"/>
    </source>
</evidence>
<keyword evidence="4" id="KW-0067">ATP-binding</keyword>
<proteinExistence type="predicted"/>
<dbReference type="EMBL" id="LNSV01000007">
    <property type="protein sequence ID" value="KUH39840.1"/>
    <property type="molecule type" value="Genomic_DNA"/>
</dbReference>
<keyword evidence="2" id="KW-0547">Nucleotide-binding</keyword>
<dbReference type="InterPro" id="IPR040999">
    <property type="entry name" value="Mak_N_cap"/>
</dbReference>
<evidence type="ECO:0000313" key="6">
    <source>
        <dbReference type="EMBL" id="KUH39840.1"/>
    </source>
</evidence>
<sequence>MAIIHRTTMEPTKLELLAGWLPAQPWYDGTGGEPRLDRIGGWRLDDPEGAVGIEFMVVGDTSGDAPRSYHVPLTYRGAPLAGAEDALVGTSEHGVLGTRWVYDGAHDPVLVAQVRALLRGDAAPQAQSESDTPDPTVTTRLAEGADPDAAALVVVRVPGQEDTAGALGEVTAPWCRADGESSRAPYFVLRDPSGTA</sequence>
<evidence type="ECO:0000259" key="5">
    <source>
        <dbReference type="Pfam" id="PF18085"/>
    </source>
</evidence>
<dbReference type="GO" id="GO:0016301">
    <property type="term" value="F:kinase activity"/>
    <property type="evidence" value="ECO:0007669"/>
    <property type="project" value="UniProtKB-KW"/>
</dbReference>
<gene>
    <name evidence="6" type="ORF">ATE80_04545</name>
</gene>
<evidence type="ECO:0000256" key="2">
    <source>
        <dbReference type="ARBA" id="ARBA00022741"/>
    </source>
</evidence>
<dbReference type="RefSeq" id="WP_058940817.1">
    <property type="nucleotide sequence ID" value="NZ_LNSV01000007.1"/>
</dbReference>
<feature type="domain" description="Maltokinase N-terminal cap" evidence="5">
    <location>
        <begin position="20"/>
        <end position="107"/>
    </location>
</feature>
<evidence type="ECO:0000256" key="3">
    <source>
        <dbReference type="ARBA" id="ARBA00022777"/>
    </source>
</evidence>
<dbReference type="OrthoDB" id="3787729at2"/>
<dbReference type="GO" id="GO:0005524">
    <property type="term" value="F:ATP binding"/>
    <property type="evidence" value="ECO:0007669"/>
    <property type="project" value="UniProtKB-KW"/>
</dbReference>
<protein>
    <submittedName>
        <fullName evidence="6">1,4-alpha-glucan branching protein</fullName>
    </submittedName>
</protein>
<keyword evidence="1" id="KW-0808">Transferase</keyword>
<dbReference type="Proteomes" id="UP000054011">
    <property type="component" value="Unassembled WGS sequence"/>
</dbReference>
<keyword evidence="7" id="KW-1185">Reference proteome</keyword>
<name>A0A100Y8W0_9ACTN</name>
<evidence type="ECO:0000256" key="4">
    <source>
        <dbReference type="ARBA" id="ARBA00022840"/>
    </source>
</evidence>
<dbReference type="STRING" id="936756.ATE80_04545"/>
<organism evidence="6 7">
    <name type="scientific">Streptomyces kanasensis</name>
    <dbReference type="NCBI Taxonomy" id="936756"/>
    <lineage>
        <taxon>Bacteria</taxon>
        <taxon>Bacillati</taxon>
        <taxon>Actinomycetota</taxon>
        <taxon>Actinomycetes</taxon>
        <taxon>Kitasatosporales</taxon>
        <taxon>Streptomycetaceae</taxon>
        <taxon>Streptomyces</taxon>
    </lineage>
</organism>
<comment type="caution">
    <text evidence="6">The sequence shown here is derived from an EMBL/GenBank/DDBJ whole genome shotgun (WGS) entry which is preliminary data.</text>
</comment>
<dbReference type="Pfam" id="PF18085">
    <property type="entry name" value="Mak_N_cap"/>
    <property type="match status" value="1"/>
</dbReference>
<keyword evidence="3" id="KW-0418">Kinase</keyword>
<evidence type="ECO:0000256" key="1">
    <source>
        <dbReference type="ARBA" id="ARBA00022679"/>
    </source>
</evidence>